<protein>
    <recommendedName>
        <fullName evidence="5">DUF732 domain-containing protein</fullName>
    </recommendedName>
</protein>
<gene>
    <name evidence="3" type="ORF">NE857_22710</name>
</gene>
<organism evidence="3 4">
    <name type="scientific">Nocardiopsis exhalans</name>
    <dbReference type="NCBI Taxonomy" id="163604"/>
    <lineage>
        <taxon>Bacteria</taxon>
        <taxon>Bacillati</taxon>
        <taxon>Actinomycetota</taxon>
        <taxon>Actinomycetes</taxon>
        <taxon>Streptosporangiales</taxon>
        <taxon>Nocardiopsidaceae</taxon>
        <taxon>Nocardiopsis</taxon>
    </lineage>
</organism>
<accession>A0ABY5D1C8</accession>
<reference evidence="3" key="1">
    <citation type="submission" date="2022-06" db="EMBL/GenBank/DDBJ databases">
        <authorList>
            <person name="Ping M."/>
        </authorList>
    </citation>
    <scope>NUCLEOTIDE SEQUENCE</scope>
    <source>
        <strain evidence="3">JCM11759T</strain>
    </source>
</reference>
<feature type="signal peptide" evidence="2">
    <location>
        <begin position="1"/>
        <end position="21"/>
    </location>
</feature>
<proteinExistence type="predicted"/>
<evidence type="ECO:0000313" key="4">
    <source>
        <dbReference type="Proteomes" id="UP001055940"/>
    </source>
</evidence>
<dbReference type="EMBL" id="CP099837">
    <property type="protein sequence ID" value="USY18124.1"/>
    <property type="molecule type" value="Genomic_DNA"/>
</dbReference>
<feature type="compositionally biased region" description="Low complexity" evidence="1">
    <location>
        <begin position="21"/>
        <end position="30"/>
    </location>
</feature>
<keyword evidence="4" id="KW-1185">Reference proteome</keyword>
<evidence type="ECO:0008006" key="5">
    <source>
        <dbReference type="Google" id="ProtNLM"/>
    </source>
</evidence>
<evidence type="ECO:0000256" key="2">
    <source>
        <dbReference type="SAM" id="SignalP"/>
    </source>
</evidence>
<dbReference type="PROSITE" id="PS51257">
    <property type="entry name" value="PROKAR_LIPOPROTEIN"/>
    <property type="match status" value="1"/>
</dbReference>
<evidence type="ECO:0000313" key="3">
    <source>
        <dbReference type="EMBL" id="USY18124.1"/>
    </source>
</evidence>
<feature type="chain" id="PRO_5046250346" description="DUF732 domain-containing protein" evidence="2">
    <location>
        <begin position="22"/>
        <end position="155"/>
    </location>
</feature>
<evidence type="ECO:0000256" key="1">
    <source>
        <dbReference type="SAM" id="MobiDB-lite"/>
    </source>
</evidence>
<dbReference type="RefSeq" id="WP_254417585.1">
    <property type="nucleotide sequence ID" value="NZ_BAAAJB010000077.1"/>
</dbReference>
<keyword evidence="2" id="KW-0732">Signal</keyword>
<sequence length="155" mass="16414">MRNVPLVLVAVLMLGACSPDAGESAEGAAETTEESAPETTEEAVELLMAGDDWWEDLDADQRETLHEGAAELCASADENLDYGEPDAEGNQSLNYSRPIVIQLGMAGGMATVGKGDDAAESARTFIRAYVEEDCSEHSAAIDVVMAEQESVLFGQ</sequence>
<dbReference type="Proteomes" id="UP001055940">
    <property type="component" value="Chromosome"/>
</dbReference>
<name>A0ABY5D1C8_9ACTN</name>
<feature type="region of interest" description="Disordered" evidence="1">
    <location>
        <begin position="20"/>
        <end position="39"/>
    </location>
</feature>